<dbReference type="PANTHER" id="PTHR43489">
    <property type="entry name" value="ISOMERASE"/>
    <property type="match status" value="1"/>
</dbReference>
<dbReference type="AlphaFoldDB" id="A0A2L0H660"/>
<sequence>MALNLFSAHIGYLYTELPLLERIAAAAGSGFTAVEHPQPFAIPATEMRAELARHGLVLSQVAAGMEDSSKGEKGLAALPGREPDFREGFNRALDYAIAVDCPFVHPMAGAPTNAEVSAVAETYHRNLGYAVERTAGTSVKILVEAISEAAVPGYFMSTLDHASRIQDIFGPGNLSLLLDAFHARANGVALENWIPANAHRIGHVHIADHPGRHEPGTGSIDFEELLGTLAEQAYGGAIGFEYTPSTTTVDSAAFLPRWKQLMAVKLEQKRQDRRPA</sequence>
<dbReference type="SUPFAM" id="SSF51658">
    <property type="entry name" value="Xylose isomerase-like"/>
    <property type="match status" value="1"/>
</dbReference>
<dbReference type="EC" id="5.3.1.22" evidence="5"/>
<evidence type="ECO:0000259" key="4">
    <source>
        <dbReference type="Pfam" id="PF01261"/>
    </source>
</evidence>
<organism evidence="5">
    <name type="scientific">Rhizobium fredii</name>
    <name type="common">Sinorhizobium fredii</name>
    <dbReference type="NCBI Taxonomy" id="380"/>
    <lineage>
        <taxon>Bacteria</taxon>
        <taxon>Pseudomonadati</taxon>
        <taxon>Pseudomonadota</taxon>
        <taxon>Alphaproteobacteria</taxon>
        <taxon>Hyphomicrobiales</taxon>
        <taxon>Rhizobiaceae</taxon>
        <taxon>Sinorhizobium/Ensifer group</taxon>
        <taxon>Sinorhizobium</taxon>
    </lineage>
</organism>
<dbReference type="InterPro" id="IPR026040">
    <property type="entry name" value="HyI-like"/>
</dbReference>
<feature type="domain" description="Xylose isomerase-like TIM barrel" evidence="4">
    <location>
        <begin position="23"/>
        <end position="256"/>
    </location>
</feature>
<proteinExistence type="inferred from homology"/>
<feature type="active site" description="Proton donor/acceptor" evidence="3">
    <location>
        <position position="241"/>
    </location>
</feature>
<protein>
    <submittedName>
        <fullName evidence="5">Hydroxypyruvate isomerase protein</fullName>
        <ecNumber evidence="5">5.3.1.22</ecNumber>
    </submittedName>
</protein>
<dbReference type="PIRSF" id="PIRSF006241">
    <property type="entry name" value="HyI"/>
    <property type="match status" value="1"/>
</dbReference>
<keyword evidence="5" id="KW-0670">Pyruvate</keyword>
<dbReference type="InterPro" id="IPR013022">
    <property type="entry name" value="Xyl_isomerase-like_TIM-brl"/>
</dbReference>
<accession>A0A2L0H660</accession>
<dbReference type="GO" id="GO:0008903">
    <property type="term" value="F:hydroxypyruvate isomerase activity"/>
    <property type="evidence" value="ECO:0007669"/>
    <property type="project" value="UniProtKB-EC"/>
</dbReference>
<dbReference type="PANTHER" id="PTHR43489:SF6">
    <property type="entry name" value="HYDROXYPYRUVATE ISOMERASE-RELATED"/>
    <property type="match status" value="1"/>
</dbReference>
<feature type="active site" description="Proton donor/acceptor" evidence="3">
    <location>
        <position position="144"/>
    </location>
</feature>
<dbReference type="InterPro" id="IPR036237">
    <property type="entry name" value="Xyl_isomerase-like_sf"/>
</dbReference>
<dbReference type="EMBL" id="CP024307">
    <property type="protein sequence ID" value="AUX76259.1"/>
    <property type="molecule type" value="Genomic_DNA"/>
</dbReference>
<dbReference type="Gene3D" id="3.20.20.150">
    <property type="entry name" value="Divalent-metal-dependent TIM barrel enzymes"/>
    <property type="match status" value="1"/>
</dbReference>
<evidence type="ECO:0000256" key="2">
    <source>
        <dbReference type="PIRNR" id="PIRNR006241"/>
    </source>
</evidence>
<keyword evidence="1 2" id="KW-0413">Isomerase</keyword>
<evidence type="ECO:0000256" key="1">
    <source>
        <dbReference type="ARBA" id="ARBA00023235"/>
    </source>
</evidence>
<dbReference type="GO" id="GO:0046487">
    <property type="term" value="P:glyoxylate metabolic process"/>
    <property type="evidence" value="ECO:0007669"/>
    <property type="project" value="TreeGrafter"/>
</dbReference>
<evidence type="ECO:0000313" key="5">
    <source>
        <dbReference type="EMBL" id="AUX76259.1"/>
    </source>
</evidence>
<name>A0A2L0H660_RHIFR</name>
<dbReference type="Proteomes" id="UP000239340">
    <property type="component" value="Chromosome"/>
</dbReference>
<dbReference type="RefSeq" id="WP_097524740.1">
    <property type="nucleotide sequence ID" value="NZ_CP024307.1"/>
</dbReference>
<comment type="similarity">
    <text evidence="2">Belongs to the hyi family.</text>
</comment>
<gene>
    <name evidence="5" type="ORF">NXT3_CH01686</name>
</gene>
<dbReference type="InterPro" id="IPR050417">
    <property type="entry name" value="Sugar_Epim/Isomerase"/>
</dbReference>
<evidence type="ECO:0000256" key="3">
    <source>
        <dbReference type="PIRSR" id="PIRSR006241-50"/>
    </source>
</evidence>
<reference evidence="5" key="1">
    <citation type="submission" date="2017-10" db="EMBL/GenBank/DDBJ databases">
        <title>Analysis of the genome sequences of Rhizobium populations associated to common bean (phaseolus vulgaris).</title>
        <authorList>
            <person name="Bustos P."/>
            <person name="Santamaria R.I."/>
            <person name="Miranda-Sanchez F."/>
            <person name="Perez-Carrascal O."/>
            <person name="Juarez S."/>
            <person name="Lozano L."/>
            <person name="Martinez-Flores I."/>
            <person name="Vinuesa P."/>
            <person name="Martinez-Romero E."/>
            <person name="Cevallos M.A."/>
            <person name="Romero D."/>
            <person name="Davila G."/>
            <person name="Gonzalez V."/>
        </authorList>
    </citation>
    <scope>NUCLEOTIDE SEQUENCE [LARGE SCALE GENOMIC DNA]</scope>
    <source>
        <strain evidence="5">NXT3</strain>
    </source>
</reference>
<dbReference type="Pfam" id="PF01261">
    <property type="entry name" value="AP_endonuc_2"/>
    <property type="match status" value="1"/>
</dbReference>